<dbReference type="PRINTS" id="PR00219">
    <property type="entry name" value="SYNAPTOBREVN"/>
</dbReference>
<evidence type="ECO:0000259" key="12">
    <source>
        <dbReference type="PROSITE" id="PS50892"/>
    </source>
</evidence>
<dbReference type="Pfam" id="PF13774">
    <property type="entry name" value="Longin"/>
    <property type="match status" value="1"/>
</dbReference>
<keyword evidence="6" id="KW-0564">Palmitate</keyword>
<organism evidence="13">
    <name type="scientific">Phaffia rhodozyma</name>
    <name type="common">Yeast</name>
    <name type="synonym">Xanthophyllomyces dendrorhous</name>
    <dbReference type="NCBI Taxonomy" id="264483"/>
    <lineage>
        <taxon>Eukaryota</taxon>
        <taxon>Fungi</taxon>
        <taxon>Dikarya</taxon>
        <taxon>Basidiomycota</taxon>
        <taxon>Agaricomycotina</taxon>
        <taxon>Tremellomycetes</taxon>
        <taxon>Cystofilobasidiales</taxon>
        <taxon>Mrakiaceae</taxon>
        <taxon>Phaffia</taxon>
    </lineage>
</organism>
<protein>
    <recommendedName>
        <fullName evidence="9">Synaptobrevin homolog YKT6</fullName>
    </recommendedName>
</protein>
<keyword evidence="8" id="KW-0636">Prenylation</keyword>
<dbReference type="PROSITE" id="PS50859">
    <property type="entry name" value="LONGIN"/>
    <property type="match status" value="1"/>
</dbReference>
<dbReference type="InterPro" id="IPR001388">
    <property type="entry name" value="Synaptobrevin-like"/>
</dbReference>
<dbReference type="GO" id="GO:0005484">
    <property type="term" value="F:SNAP receptor activity"/>
    <property type="evidence" value="ECO:0007669"/>
    <property type="project" value="TreeGrafter"/>
</dbReference>
<dbReference type="CDD" id="cd15867">
    <property type="entry name" value="R-SNARE_YKT6"/>
    <property type="match status" value="1"/>
</dbReference>
<evidence type="ECO:0000256" key="9">
    <source>
        <dbReference type="ARBA" id="ARBA00026133"/>
    </source>
</evidence>
<dbReference type="EMBL" id="LN483157">
    <property type="protein sequence ID" value="CED84052.1"/>
    <property type="molecule type" value="Genomic_DNA"/>
</dbReference>
<sequence length="190" mass="21249">MKLLSLSIYTFSSPAQATLVSQASDLSEYSFLTRGSVQEGLNFLSSTVASRTTDGQRQSVQEGQNMANVYRKGNIAAVLISDTAYPVRVSFSLLNKILDEYTSDHWTKAVGDSKLAEYVRKYQDPKQADTIMKVQQELDETKIVLHKTIESVLERGEKLDNLVERSNALSAQSKMFYKTAKKQNSCCIVM</sequence>
<dbReference type="SMART" id="SM01270">
    <property type="entry name" value="Longin"/>
    <property type="match status" value="1"/>
</dbReference>
<evidence type="ECO:0000256" key="4">
    <source>
        <dbReference type="ARBA" id="ARBA00022481"/>
    </source>
</evidence>
<reference evidence="13" key="1">
    <citation type="submission" date="2014-08" db="EMBL/GenBank/DDBJ databases">
        <authorList>
            <person name="Sharma Rahul"/>
            <person name="Thines Marco"/>
        </authorList>
    </citation>
    <scope>NUCLEOTIDE SEQUENCE</scope>
</reference>
<dbReference type="InterPro" id="IPR011012">
    <property type="entry name" value="Longin-like_dom_sf"/>
</dbReference>
<name>A0A0F7SPF2_PHARH</name>
<dbReference type="InterPro" id="IPR045848">
    <property type="entry name" value="R-SNARE_YKT6"/>
</dbReference>
<accession>A0A0F7SPF2</accession>
<proteinExistence type="inferred from homology"/>
<dbReference type="Pfam" id="PF00957">
    <property type="entry name" value="Synaptobrevin"/>
    <property type="match status" value="1"/>
</dbReference>
<evidence type="ECO:0000256" key="3">
    <source>
        <dbReference type="ARBA" id="ARBA00022475"/>
    </source>
</evidence>
<comment type="subcellular location">
    <subcellularLocation>
        <location evidence="1">Cell membrane</location>
        <topology evidence="1">Lipid-anchor</topology>
        <orientation evidence="1">Cytoplasmic side</orientation>
    </subcellularLocation>
</comment>
<evidence type="ECO:0000256" key="5">
    <source>
        <dbReference type="ARBA" id="ARBA00023136"/>
    </source>
</evidence>
<evidence type="ECO:0000313" key="13">
    <source>
        <dbReference type="EMBL" id="CED84052.1"/>
    </source>
</evidence>
<dbReference type="InterPro" id="IPR042855">
    <property type="entry name" value="V_SNARE_CC"/>
</dbReference>
<evidence type="ECO:0000256" key="2">
    <source>
        <dbReference type="ARBA" id="ARBA00008025"/>
    </source>
</evidence>
<dbReference type="GO" id="GO:0005886">
    <property type="term" value="C:plasma membrane"/>
    <property type="evidence" value="ECO:0007669"/>
    <property type="project" value="UniProtKB-SubCell"/>
</dbReference>
<dbReference type="SUPFAM" id="SSF64356">
    <property type="entry name" value="SNARE-like"/>
    <property type="match status" value="1"/>
</dbReference>
<evidence type="ECO:0000256" key="8">
    <source>
        <dbReference type="ARBA" id="ARBA00023289"/>
    </source>
</evidence>
<dbReference type="Gene3D" id="3.30.450.50">
    <property type="entry name" value="Longin domain"/>
    <property type="match status" value="1"/>
</dbReference>
<dbReference type="CDD" id="cd14824">
    <property type="entry name" value="Longin"/>
    <property type="match status" value="1"/>
</dbReference>
<feature type="domain" description="V-SNARE coiled-coil homology" evidence="12">
    <location>
        <begin position="130"/>
        <end position="190"/>
    </location>
</feature>
<dbReference type="PROSITE" id="PS50892">
    <property type="entry name" value="V_SNARE"/>
    <property type="match status" value="1"/>
</dbReference>
<evidence type="ECO:0000259" key="11">
    <source>
        <dbReference type="PROSITE" id="PS50859"/>
    </source>
</evidence>
<dbReference type="Gene3D" id="1.20.5.110">
    <property type="match status" value="1"/>
</dbReference>
<feature type="domain" description="Longin" evidence="11">
    <location>
        <begin position="7"/>
        <end position="105"/>
    </location>
</feature>
<keyword evidence="7" id="KW-0449">Lipoprotein</keyword>
<evidence type="ECO:0000256" key="6">
    <source>
        <dbReference type="ARBA" id="ARBA00023139"/>
    </source>
</evidence>
<comment type="similarity">
    <text evidence="2">Belongs to the synaptobrevin family.</text>
</comment>
<dbReference type="FunFam" id="1.20.5.110:FF:000020">
    <property type="entry name" value="synaptobrevin homolog YKT6"/>
    <property type="match status" value="1"/>
</dbReference>
<evidence type="ECO:0000256" key="7">
    <source>
        <dbReference type="ARBA" id="ARBA00023288"/>
    </source>
</evidence>
<dbReference type="GO" id="GO:0006888">
    <property type="term" value="P:endoplasmic reticulum to Golgi vesicle-mediated transport"/>
    <property type="evidence" value="ECO:0007669"/>
    <property type="project" value="TreeGrafter"/>
</dbReference>
<dbReference type="SUPFAM" id="SSF58038">
    <property type="entry name" value="SNARE fusion complex"/>
    <property type="match status" value="1"/>
</dbReference>
<keyword evidence="5" id="KW-0472">Membrane</keyword>
<evidence type="ECO:0000256" key="10">
    <source>
        <dbReference type="PROSITE-ProRule" id="PRU00290"/>
    </source>
</evidence>
<dbReference type="PANTHER" id="PTHR45806:SF1">
    <property type="entry name" value="SYNAPTOBREVIN HOMOLOG YKT6"/>
    <property type="match status" value="1"/>
</dbReference>
<dbReference type="PANTHER" id="PTHR45806">
    <property type="entry name" value="SYNAPTOBREVIN HOMOLOG YKT6"/>
    <property type="match status" value="1"/>
</dbReference>
<keyword evidence="3" id="KW-1003">Cell membrane</keyword>
<keyword evidence="4" id="KW-0488">Methylation</keyword>
<dbReference type="AlphaFoldDB" id="A0A0F7SPF2"/>
<dbReference type="InterPro" id="IPR010908">
    <property type="entry name" value="Longin_dom"/>
</dbReference>
<evidence type="ECO:0000256" key="1">
    <source>
        <dbReference type="ARBA" id="ARBA00004342"/>
    </source>
</evidence>
<dbReference type="GO" id="GO:0005794">
    <property type="term" value="C:Golgi apparatus"/>
    <property type="evidence" value="ECO:0007669"/>
    <property type="project" value="TreeGrafter"/>
</dbReference>
<keyword evidence="10" id="KW-0175">Coiled coil</keyword>